<dbReference type="EMBL" id="VSRR010052114">
    <property type="protein sequence ID" value="MPC79794.1"/>
    <property type="molecule type" value="Genomic_DNA"/>
</dbReference>
<protein>
    <submittedName>
        <fullName evidence="1">Uncharacterized protein</fullName>
    </submittedName>
</protein>
<evidence type="ECO:0000313" key="2">
    <source>
        <dbReference type="Proteomes" id="UP000324222"/>
    </source>
</evidence>
<dbReference type="Proteomes" id="UP000324222">
    <property type="component" value="Unassembled WGS sequence"/>
</dbReference>
<evidence type="ECO:0000313" key="1">
    <source>
        <dbReference type="EMBL" id="MPC79794.1"/>
    </source>
</evidence>
<accession>A0A5B7IGU0</accession>
<keyword evidence="2" id="KW-1185">Reference proteome</keyword>
<organism evidence="1 2">
    <name type="scientific">Portunus trituberculatus</name>
    <name type="common">Swimming crab</name>
    <name type="synonym">Neptunus trituberculatus</name>
    <dbReference type="NCBI Taxonomy" id="210409"/>
    <lineage>
        <taxon>Eukaryota</taxon>
        <taxon>Metazoa</taxon>
        <taxon>Ecdysozoa</taxon>
        <taxon>Arthropoda</taxon>
        <taxon>Crustacea</taxon>
        <taxon>Multicrustacea</taxon>
        <taxon>Malacostraca</taxon>
        <taxon>Eumalacostraca</taxon>
        <taxon>Eucarida</taxon>
        <taxon>Decapoda</taxon>
        <taxon>Pleocyemata</taxon>
        <taxon>Brachyura</taxon>
        <taxon>Eubrachyura</taxon>
        <taxon>Portunoidea</taxon>
        <taxon>Portunidae</taxon>
        <taxon>Portuninae</taxon>
        <taxon>Portunus</taxon>
    </lineage>
</organism>
<proteinExistence type="predicted"/>
<comment type="caution">
    <text evidence="1">The sequence shown here is derived from an EMBL/GenBank/DDBJ whole genome shotgun (WGS) entry which is preliminary data.</text>
</comment>
<gene>
    <name evidence="1" type="ORF">E2C01_074340</name>
</gene>
<name>A0A5B7IGU0_PORTR</name>
<sequence length="11" mass="1137">MVRPLAGSPPL</sequence>
<reference evidence="1" key="1">
    <citation type="submission" date="2019-05" db="EMBL/GenBank/DDBJ databases">
        <title>Another draft genome of Portunus trituberculatus and its Hox gene families provides insights of decapod evolution.</title>
        <authorList>
            <person name="Jeong J.-H."/>
            <person name="Song I."/>
            <person name="Kim S."/>
            <person name="Choi T."/>
            <person name="Kim D."/>
            <person name="Ryu S."/>
            <person name="Kim W."/>
        </authorList>
    </citation>
    <scope>NUCLEOTIDE SEQUENCE [LARGE SCALE GENOMIC DNA]</scope>
    <source>
        <tissue evidence="1">Muscle</tissue>
    </source>
</reference>